<name>A0AAV1I7M4_9CHLO</name>
<dbReference type="InterPro" id="IPR000237">
    <property type="entry name" value="GRIP_dom"/>
</dbReference>
<comment type="subcellular location">
    <subcellularLocation>
        <location evidence="2">Cytoplasm</location>
    </subcellularLocation>
    <subcellularLocation>
        <location evidence="1">Endomembrane system</location>
        <topology evidence="1">Peripheral membrane protein</topology>
    </subcellularLocation>
</comment>
<feature type="region of interest" description="Disordered" evidence="6">
    <location>
        <begin position="712"/>
        <end position="759"/>
    </location>
</feature>
<dbReference type="InterPro" id="IPR051952">
    <property type="entry name" value="Golgi-autophagy_related"/>
</dbReference>
<evidence type="ECO:0000256" key="3">
    <source>
        <dbReference type="ARBA" id="ARBA00022490"/>
    </source>
</evidence>
<feature type="region of interest" description="Disordered" evidence="6">
    <location>
        <begin position="278"/>
        <end position="334"/>
    </location>
</feature>
<evidence type="ECO:0000313" key="9">
    <source>
        <dbReference type="Proteomes" id="UP001314263"/>
    </source>
</evidence>
<feature type="compositionally biased region" description="Polar residues" evidence="6">
    <location>
        <begin position="434"/>
        <end position="453"/>
    </location>
</feature>
<dbReference type="PROSITE" id="PS50913">
    <property type="entry name" value="GRIP"/>
    <property type="match status" value="1"/>
</dbReference>
<dbReference type="GO" id="GO:0005794">
    <property type="term" value="C:Golgi apparatus"/>
    <property type="evidence" value="ECO:0007669"/>
    <property type="project" value="TreeGrafter"/>
</dbReference>
<feature type="domain" description="GRIP" evidence="7">
    <location>
        <begin position="1234"/>
        <end position="1284"/>
    </location>
</feature>
<evidence type="ECO:0000256" key="1">
    <source>
        <dbReference type="ARBA" id="ARBA00004184"/>
    </source>
</evidence>
<feature type="compositionally biased region" description="Low complexity" evidence="6">
    <location>
        <begin position="1130"/>
        <end position="1145"/>
    </location>
</feature>
<feature type="compositionally biased region" description="Basic and acidic residues" evidence="6">
    <location>
        <begin position="461"/>
        <end position="472"/>
    </location>
</feature>
<dbReference type="Pfam" id="PF01465">
    <property type="entry name" value="GRIP"/>
    <property type="match status" value="1"/>
</dbReference>
<feature type="region of interest" description="Disordered" evidence="6">
    <location>
        <begin position="398"/>
        <end position="478"/>
    </location>
</feature>
<feature type="compositionally biased region" description="Polar residues" evidence="6">
    <location>
        <begin position="1049"/>
        <end position="1064"/>
    </location>
</feature>
<evidence type="ECO:0000313" key="8">
    <source>
        <dbReference type="EMBL" id="CAK0783348.1"/>
    </source>
</evidence>
<accession>A0AAV1I7M4</accession>
<reference evidence="8 9" key="1">
    <citation type="submission" date="2023-10" db="EMBL/GenBank/DDBJ databases">
        <authorList>
            <person name="Maclean D."/>
            <person name="Macfadyen A."/>
        </authorList>
    </citation>
    <scope>NUCLEOTIDE SEQUENCE [LARGE SCALE GENOMIC DNA]</scope>
</reference>
<dbReference type="SMART" id="SM00755">
    <property type="entry name" value="Grip"/>
    <property type="match status" value="1"/>
</dbReference>
<feature type="compositionally biased region" description="Basic and acidic residues" evidence="6">
    <location>
        <begin position="715"/>
        <end position="758"/>
    </location>
</feature>
<evidence type="ECO:0000256" key="2">
    <source>
        <dbReference type="ARBA" id="ARBA00004496"/>
    </source>
</evidence>
<feature type="compositionally biased region" description="Basic and acidic residues" evidence="6">
    <location>
        <begin position="173"/>
        <end position="183"/>
    </location>
</feature>
<dbReference type="PANTHER" id="PTHR23157:SF25">
    <property type="entry name" value="GRIP AND COILED-COIL DOMAIN-CONTAINING PROTEIN 1"/>
    <property type="match status" value="1"/>
</dbReference>
<evidence type="ECO:0000256" key="5">
    <source>
        <dbReference type="ARBA" id="ARBA00023136"/>
    </source>
</evidence>
<feature type="region of interest" description="Disordered" evidence="6">
    <location>
        <begin position="1120"/>
        <end position="1189"/>
    </location>
</feature>
<feature type="region of interest" description="Disordered" evidence="6">
    <location>
        <begin position="537"/>
        <end position="600"/>
    </location>
</feature>
<evidence type="ECO:0000256" key="4">
    <source>
        <dbReference type="ARBA" id="ARBA00023054"/>
    </source>
</evidence>
<feature type="compositionally biased region" description="Polar residues" evidence="6">
    <location>
        <begin position="317"/>
        <end position="332"/>
    </location>
</feature>
<feature type="compositionally biased region" description="Polar residues" evidence="6">
    <location>
        <begin position="413"/>
        <end position="423"/>
    </location>
</feature>
<protein>
    <recommendedName>
        <fullName evidence="7">GRIP domain-containing protein</fullName>
    </recommendedName>
</protein>
<comment type="caution">
    <text evidence="8">The sequence shown here is derived from an EMBL/GenBank/DDBJ whole genome shotgun (WGS) entry which is preliminary data.</text>
</comment>
<evidence type="ECO:0000256" key="6">
    <source>
        <dbReference type="SAM" id="MobiDB-lite"/>
    </source>
</evidence>
<feature type="compositionally biased region" description="Basic and acidic residues" evidence="6">
    <location>
        <begin position="584"/>
        <end position="600"/>
    </location>
</feature>
<feature type="region of interest" description="Disordered" evidence="6">
    <location>
        <begin position="1035"/>
        <end position="1064"/>
    </location>
</feature>
<feature type="compositionally biased region" description="Polar residues" evidence="6">
    <location>
        <begin position="553"/>
        <end position="573"/>
    </location>
</feature>
<evidence type="ECO:0000259" key="7">
    <source>
        <dbReference type="PROSITE" id="PS50913"/>
    </source>
</evidence>
<keyword evidence="3" id="KW-0963">Cytoplasm</keyword>
<keyword evidence="5" id="KW-0472">Membrane</keyword>
<dbReference type="EMBL" id="CAUYUE010000008">
    <property type="protein sequence ID" value="CAK0783348.1"/>
    <property type="molecule type" value="Genomic_DNA"/>
</dbReference>
<feature type="compositionally biased region" description="Polar residues" evidence="6">
    <location>
        <begin position="157"/>
        <end position="171"/>
    </location>
</feature>
<organism evidence="8 9">
    <name type="scientific">Coccomyxa viridis</name>
    <dbReference type="NCBI Taxonomy" id="1274662"/>
    <lineage>
        <taxon>Eukaryota</taxon>
        <taxon>Viridiplantae</taxon>
        <taxon>Chlorophyta</taxon>
        <taxon>core chlorophytes</taxon>
        <taxon>Trebouxiophyceae</taxon>
        <taxon>Trebouxiophyceae incertae sedis</taxon>
        <taxon>Coccomyxaceae</taxon>
        <taxon>Coccomyxa</taxon>
    </lineage>
</organism>
<dbReference type="PANTHER" id="PTHR23157">
    <property type="entry name" value="GRIP AND COILED-COIL DOMAIN-CONTAINING PROTEIN 1"/>
    <property type="match status" value="1"/>
</dbReference>
<feature type="region of interest" description="Disordered" evidence="6">
    <location>
        <begin position="145"/>
        <end position="185"/>
    </location>
</feature>
<dbReference type="Proteomes" id="UP001314263">
    <property type="component" value="Unassembled WGS sequence"/>
</dbReference>
<gene>
    <name evidence="8" type="ORF">CVIRNUC_006547</name>
</gene>
<feature type="region of interest" description="Disordered" evidence="6">
    <location>
        <begin position="1"/>
        <end position="66"/>
    </location>
</feature>
<sequence>MQWGAGNKTLKKLMDSARQGIPSGRPSSDGRHESTMHLASPGRSSSDGNEHHLRNNSQDRQTRHLQEENVILKEEMQRLTQQLLAYEGEGRVIGTEPTAKQIRELQKANGLLEAKVEMMRDNLNAARVATSAKAALERQVQELKKELAAQSDARPASSPQEPQDRSASSVPGEQRRKPEKELENELESLQQTNKLLTDQIRTLQAKADAARQEAEVVTAENSQLGAHVQLLESELDSARHGQATDSTEGSPRQSQLMVEAMPHGVTPAHLDMPEAAPQIPSAEDASPAFSLSENPAFDVDGRYSSPAERAAADGDALSSTPAPAQDGPTPQSEADFRFSVLKRKWHAEEGKYLTSELRRLQDLVVQQEMELETQRQQNAAVEERADAARAEVQVLQRELESVQEQASGREANVQEQSADWSNADSRRLAATGPELQTNSSMAASLPQPSSASDEQAAALEQQHEADRERLEAEAASLGTRLAAAEASLTKAQQRETSLRESILQHSTDMQQGAQRCAELQADLKKKDAEVEALQAALSSSQAEAGVAQADSARATSQLDSALQQAKQEAASQREQVKALTEQLAKAERSQRDQAEAAEARVRDLTGAVEEAQAISKKRERQVGEAQGALVVAQAQVSGLEMQLQELTAAQKQDSEANAVADSSELAQLRSALEAAESKAAGHYHALQESCAQAQEAQELQQKAEQTAFDLAQENNELRAERDKSAAAYAEERAGLKEKLERLQKANKQRRQENAEMQDRFSAMHQRASAYDQTFQELQQARTELEKLQKLAADHDALIEQLAAARAELKDAEKQRSQYDAMASRAAATVETRMSSVVQERDKLQEQVAVYKSAAVANEALQMELGSLQRELAAAQAAATAAAEGQARTAAADKAAADARAEAQSALAAAAAMEERLQAAEDEMDLVAGAVEEERARRLAAARAYAEELDSLAERPPSTWPASVHALVKQRESAAAEASALAAKKDAAAVEAALEADLRSAVEAAQQAKAIQRKAEAARDAAQSHCEGVSTELAEREAHLEEQLQAARSEASTAAVSQMESAARSQEQLEGHLAVLRATAADCQTRAEAAEKELAHVKEKAWAIMEEKDAQLRAARAELNHTAPDNGGMESPLPLSHSASLSTSQPADGTAPQASSSGPEQQALDQQALSSSSEQAAVNPVATAAEQSRPLEVADLQQRVRALEAELAESENTHRLRDTAQAVAKQEIAELRRAGKRDGLDLTYLKNVILGGFESGELSTRSSMLPVLARLLEFSPAEVKKAMKPKTRV</sequence>
<proteinExistence type="predicted"/>
<keyword evidence="9" id="KW-1185">Reference proteome</keyword>
<keyword evidence="4" id="KW-0175">Coiled coil</keyword>
<feature type="compositionally biased region" description="Low complexity" evidence="6">
    <location>
        <begin position="1159"/>
        <end position="1176"/>
    </location>
</feature>